<gene>
    <name evidence="2" type="ORF">CC1G_10346</name>
</gene>
<feature type="compositionally biased region" description="Basic and acidic residues" evidence="1">
    <location>
        <begin position="312"/>
        <end position="322"/>
    </location>
</feature>
<sequence>MSSNSRSSRLRHEQADNSSKRSVKHNMSVKIESDTPMRTSGRARKPSSKVMEMQGIPENILSDEDDDICVNAMKSDRHLPLDHTDESTLPVPSKRYDTLKFSTIAFPYYPFRRHQKLESNSYPASVRRSTTPYPSPDVSSARKGPRAVASEEVISIHDSDSDGYIPHKRDNAFVDDEAVESANLCSDFEEDQDRYESDFIDDGPISTPTYRQLPNEDDSSSFNKQQRKRPKLGSPFFLEESSDTTSQYSSPSDTSVLAKEPSESERLDTKPQPSPASKDKSESPSEHSAYSNEHREERARASSKPDLNTEASVEHPNEGRADEEYEDEVTVPLPNDDWLRPTYKHLPKLKYVLLEKTSKNQKERVDDSLLSPSMIKACFENNGLDYIQSRLFKMLTMKHYKLYANASRIDPSMIKASSSGSSTFFNTTPSMYRPAERSLSNNVCFVMTGMVAYSYLTEEAVNISSYKTTVDHRIGLYPFDGEFQRAMTLFGNLAGKDSLVYTFHGGVIPFTTRVKVGNEDQGNIIASPKKAGLFSSGIPSQSTGCNPLLSNIKRQHYPMPLAFDDKVPIFDARRKDNVFDDSDWDRLHRFPIWTHNEVPPYCLVTVGYTANTYTISSNYSTNTNSPYLSLNLQFVIVHADPITV</sequence>
<feature type="compositionally biased region" description="Acidic residues" evidence="1">
    <location>
        <begin position="187"/>
        <end position="201"/>
    </location>
</feature>
<dbReference type="EMBL" id="AACS02000007">
    <property type="protein sequence ID" value="EAU81055.2"/>
    <property type="molecule type" value="Genomic_DNA"/>
</dbReference>
<dbReference type="OrthoDB" id="3063746at2759"/>
<evidence type="ECO:0000256" key="1">
    <source>
        <dbReference type="SAM" id="MobiDB-lite"/>
    </source>
</evidence>
<dbReference type="GeneID" id="6017384"/>
<dbReference type="Proteomes" id="UP000001861">
    <property type="component" value="Unassembled WGS sequence"/>
</dbReference>
<dbReference type="KEGG" id="cci:CC1G_10346"/>
<accession>A8PE63</accession>
<evidence type="ECO:0000313" key="3">
    <source>
        <dbReference type="Proteomes" id="UP000001861"/>
    </source>
</evidence>
<protein>
    <submittedName>
        <fullName evidence="2">Uncharacterized protein</fullName>
    </submittedName>
</protein>
<dbReference type="HOGENOM" id="CLU_425132_0_0_1"/>
<dbReference type="AlphaFoldDB" id="A8PE63"/>
<feature type="region of interest" description="Disordered" evidence="1">
    <location>
        <begin position="119"/>
        <end position="149"/>
    </location>
</feature>
<feature type="compositionally biased region" description="Low complexity" evidence="1">
    <location>
        <begin position="243"/>
        <end position="255"/>
    </location>
</feature>
<comment type="caution">
    <text evidence="2">The sequence shown here is derived from an EMBL/GenBank/DDBJ whole genome shotgun (WGS) entry which is preliminary data.</text>
</comment>
<feature type="compositionally biased region" description="Basic and acidic residues" evidence="1">
    <location>
        <begin position="260"/>
        <end position="269"/>
    </location>
</feature>
<dbReference type="InParanoid" id="A8PE63"/>
<keyword evidence="3" id="KW-1185">Reference proteome</keyword>
<feature type="region of interest" description="Disordered" evidence="1">
    <location>
        <begin position="183"/>
        <end position="327"/>
    </location>
</feature>
<feature type="compositionally biased region" description="Basic and acidic residues" evidence="1">
    <location>
        <begin position="10"/>
        <end position="19"/>
    </location>
</feature>
<dbReference type="STRING" id="240176.A8PE63"/>
<dbReference type="VEuPathDB" id="FungiDB:CC1G_10346"/>
<organism evidence="2 3">
    <name type="scientific">Coprinopsis cinerea (strain Okayama-7 / 130 / ATCC MYA-4618 / FGSC 9003)</name>
    <name type="common">Inky cap fungus</name>
    <name type="synonym">Hormographiella aspergillata</name>
    <dbReference type="NCBI Taxonomy" id="240176"/>
    <lineage>
        <taxon>Eukaryota</taxon>
        <taxon>Fungi</taxon>
        <taxon>Dikarya</taxon>
        <taxon>Basidiomycota</taxon>
        <taxon>Agaricomycotina</taxon>
        <taxon>Agaricomycetes</taxon>
        <taxon>Agaricomycetidae</taxon>
        <taxon>Agaricales</taxon>
        <taxon>Agaricineae</taxon>
        <taxon>Psathyrellaceae</taxon>
        <taxon>Coprinopsis</taxon>
    </lineage>
</organism>
<name>A8PE63_COPC7</name>
<reference evidence="2 3" key="1">
    <citation type="journal article" date="2010" name="Proc. Natl. Acad. Sci. U.S.A.">
        <title>Insights into evolution of multicellular fungi from the assembled chromosomes of the mushroom Coprinopsis cinerea (Coprinus cinereus).</title>
        <authorList>
            <person name="Stajich J.E."/>
            <person name="Wilke S.K."/>
            <person name="Ahren D."/>
            <person name="Au C.H."/>
            <person name="Birren B.W."/>
            <person name="Borodovsky M."/>
            <person name="Burns C."/>
            <person name="Canback B."/>
            <person name="Casselton L.A."/>
            <person name="Cheng C.K."/>
            <person name="Deng J."/>
            <person name="Dietrich F.S."/>
            <person name="Fargo D.C."/>
            <person name="Farman M.L."/>
            <person name="Gathman A.C."/>
            <person name="Goldberg J."/>
            <person name="Guigo R."/>
            <person name="Hoegger P.J."/>
            <person name="Hooker J.B."/>
            <person name="Huggins A."/>
            <person name="James T.Y."/>
            <person name="Kamada T."/>
            <person name="Kilaru S."/>
            <person name="Kodira C."/>
            <person name="Kues U."/>
            <person name="Kupfer D."/>
            <person name="Kwan H.S."/>
            <person name="Lomsadze A."/>
            <person name="Li W."/>
            <person name="Lilly W.W."/>
            <person name="Ma L.J."/>
            <person name="Mackey A.J."/>
            <person name="Manning G."/>
            <person name="Martin F."/>
            <person name="Muraguchi H."/>
            <person name="Natvig D.O."/>
            <person name="Palmerini H."/>
            <person name="Ramesh M.A."/>
            <person name="Rehmeyer C.J."/>
            <person name="Roe B.A."/>
            <person name="Shenoy N."/>
            <person name="Stanke M."/>
            <person name="Ter-Hovhannisyan V."/>
            <person name="Tunlid A."/>
            <person name="Velagapudi R."/>
            <person name="Vision T.J."/>
            <person name="Zeng Q."/>
            <person name="Zolan M.E."/>
            <person name="Pukkila P.J."/>
        </authorList>
    </citation>
    <scope>NUCLEOTIDE SEQUENCE [LARGE SCALE GENOMIC DNA]</scope>
    <source>
        <strain evidence="3">Okayama-7 / 130 / ATCC MYA-4618 / FGSC 9003</strain>
    </source>
</reference>
<evidence type="ECO:0000313" key="2">
    <source>
        <dbReference type="EMBL" id="EAU81055.2"/>
    </source>
</evidence>
<feature type="region of interest" description="Disordered" evidence="1">
    <location>
        <begin position="1"/>
        <end position="63"/>
    </location>
</feature>
<dbReference type="RefSeq" id="XP_001840732.2">
    <property type="nucleotide sequence ID" value="XM_001840680.2"/>
</dbReference>
<proteinExistence type="predicted"/>
<feature type="compositionally biased region" description="Polar residues" evidence="1">
    <location>
        <begin position="119"/>
        <end position="132"/>
    </location>
</feature>